<dbReference type="OrthoDB" id="4019088at2759"/>
<organism evidence="1 2">
    <name type="scientific">Hyphopichia burtonii NRRL Y-1933</name>
    <dbReference type="NCBI Taxonomy" id="984485"/>
    <lineage>
        <taxon>Eukaryota</taxon>
        <taxon>Fungi</taxon>
        <taxon>Dikarya</taxon>
        <taxon>Ascomycota</taxon>
        <taxon>Saccharomycotina</taxon>
        <taxon>Pichiomycetes</taxon>
        <taxon>Debaryomycetaceae</taxon>
        <taxon>Hyphopichia</taxon>
    </lineage>
</organism>
<dbReference type="GeneID" id="30995018"/>
<accession>A0A1E4RR93</accession>
<keyword evidence="2" id="KW-1185">Reference proteome</keyword>
<name>A0A1E4RR93_9ASCO</name>
<evidence type="ECO:0000313" key="2">
    <source>
        <dbReference type="Proteomes" id="UP000095085"/>
    </source>
</evidence>
<gene>
    <name evidence="1" type="ORF">HYPBUDRAFT_151388</name>
</gene>
<reference evidence="2" key="1">
    <citation type="submission" date="2016-05" db="EMBL/GenBank/DDBJ databases">
        <title>Comparative genomics of biotechnologically important yeasts.</title>
        <authorList>
            <consortium name="DOE Joint Genome Institute"/>
            <person name="Riley R."/>
            <person name="Haridas S."/>
            <person name="Wolfe K.H."/>
            <person name="Lopes M.R."/>
            <person name="Hittinger C.T."/>
            <person name="Goker M."/>
            <person name="Salamov A."/>
            <person name="Wisecaver J."/>
            <person name="Long T.M."/>
            <person name="Aerts A.L."/>
            <person name="Barry K."/>
            <person name="Choi C."/>
            <person name="Clum A."/>
            <person name="Coughlan A.Y."/>
            <person name="Deshpande S."/>
            <person name="Douglass A.P."/>
            <person name="Hanson S.J."/>
            <person name="Klenk H.-P."/>
            <person name="Labutti K."/>
            <person name="Lapidus A."/>
            <person name="Lindquist E."/>
            <person name="Lipzen A."/>
            <person name="Meier-Kolthoff J.P."/>
            <person name="Ohm R.A."/>
            <person name="Otillar R.P."/>
            <person name="Pangilinan J."/>
            <person name="Peng Y."/>
            <person name="Rokas A."/>
            <person name="Rosa C.A."/>
            <person name="Scheuner C."/>
            <person name="Sibirny A.A."/>
            <person name="Slot J.C."/>
            <person name="Stielow J.B."/>
            <person name="Sun H."/>
            <person name="Kurtzman C.P."/>
            <person name="Blackwell M."/>
            <person name="Grigoriev I.V."/>
            <person name="Jeffries T.W."/>
        </authorList>
    </citation>
    <scope>NUCLEOTIDE SEQUENCE [LARGE SCALE GENOMIC DNA]</scope>
    <source>
        <strain evidence="2">NRRL Y-1933</strain>
    </source>
</reference>
<proteinExistence type="predicted"/>
<dbReference type="EMBL" id="KV454538">
    <property type="protein sequence ID" value="ODV69768.1"/>
    <property type="molecule type" value="Genomic_DNA"/>
</dbReference>
<dbReference type="RefSeq" id="XP_020078835.1">
    <property type="nucleotide sequence ID" value="XM_020220468.1"/>
</dbReference>
<dbReference type="AlphaFoldDB" id="A0A1E4RR93"/>
<dbReference type="Proteomes" id="UP000095085">
    <property type="component" value="Unassembled WGS sequence"/>
</dbReference>
<evidence type="ECO:0000313" key="1">
    <source>
        <dbReference type="EMBL" id="ODV69768.1"/>
    </source>
</evidence>
<protein>
    <submittedName>
        <fullName evidence="1">Uncharacterized protein</fullName>
    </submittedName>
</protein>
<sequence>MESKVFPVLPLMKADSGLLENKYSEEYVDENVNLIQLGSKKFFIPPAINQLAWRRFHVDKFRSRQLEKKHAYNIPQVIQAGLKAKLPNAKAHIDDHQDLIALGLTDIIDEYEDLQKVKEFGILSNKFHPILCRVFTRLYHFCYFSDTCYRDAEAKNLLQDVHQTFIRLKDYIDEEHIEMATYSETIDYFRLHLILLKALREFASLNWIDGSLINRLESDLSKMVDELIDLDREEEYDPYYSDSSDRAQEYIQGVKSQIILLYCEIESTLFRKWYEYCKFDNIKDYFRFENIFTFISNESYRIEMGTNSPTFRYPIFYKFYYKYYPDLYWKSNSSFKFDYLKMIQASYHLPNFQTDPMIFQSKSLEFLRKLLVSFVTHDDGKSLDEKIIDSQLENNEVLHLFKDDLIKLLVNFESLIKSNYILMFVANFEVNRRNLLVCEVQGMGEYLIKGFEANLTNTDLVIDQFLDRFSYCLFRYPTLGTFLKKRVSARSSHAERIMKSSFKSICLSKDYSKLTPTFKYVHPESMKLISSLHELVKLNYEIYHPLISWLFRDTGEL</sequence>